<gene>
    <name evidence="7" type="ORF">A3J66_01870</name>
</gene>
<evidence type="ECO:0000256" key="4">
    <source>
        <dbReference type="ARBA" id="ARBA00023163"/>
    </source>
</evidence>
<dbReference type="PANTHER" id="PTHR43133">
    <property type="entry name" value="RNA POLYMERASE ECF-TYPE SIGMA FACTO"/>
    <property type="match status" value="1"/>
</dbReference>
<dbReference type="Gene3D" id="1.10.10.10">
    <property type="entry name" value="Winged helix-like DNA-binding domain superfamily/Winged helix DNA-binding domain"/>
    <property type="match status" value="1"/>
</dbReference>
<evidence type="ECO:0000313" key="8">
    <source>
        <dbReference type="Proteomes" id="UP000176282"/>
    </source>
</evidence>
<dbReference type="STRING" id="1798680.A3J66_01870"/>
<dbReference type="GO" id="GO:0003677">
    <property type="term" value="F:DNA binding"/>
    <property type="evidence" value="ECO:0007669"/>
    <property type="project" value="InterPro"/>
</dbReference>
<name>A0A1F6M308_9BACT</name>
<evidence type="ECO:0000256" key="1">
    <source>
        <dbReference type="ARBA" id="ARBA00010641"/>
    </source>
</evidence>
<dbReference type="GO" id="GO:0006352">
    <property type="term" value="P:DNA-templated transcription initiation"/>
    <property type="evidence" value="ECO:0007669"/>
    <property type="project" value="InterPro"/>
</dbReference>
<dbReference type="InterPro" id="IPR039425">
    <property type="entry name" value="RNA_pol_sigma-70-like"/>
</dbReference>
<dbReference type="InterPro" id="IPR007627">
    <property type="entry name" value="RNA_pol_sigma70_r2"/>
</dbReference>
<proteinExistence type="inferred from homology"/>
<comment type="similarity">
    <text evidence="1">Belongs to the sigma-70 factor family. ECF subfamily.</text>
</comment>
<keyword evidence="3" id="KW-0731">Sigma factor</keyword>
<organism evidence="7 8">
    <name type="scientific">Candidatus Magasanikbacteria bacterium RIFCSPHIGHO2_02_FULL_47_14</name>
    <dbReference type="NCBI Taxonomy" id="1798680"/>
    <lineage>
        <taxon>Bacteria</taxon>
        <taxon>Candidatus Magasanikiibacteriota</taxon>
    </lineage>
</organism>
<dbReference type="PANTHER" id="PTHR43133:SF57">
    <property type="entry name" value="RNA POLYMERASE SIGMA-70 FACTOR"/>
    <property type="match status" value="1"/>
</dbReference>
<dbReference type="Proteomes" id="UP000176282">
    <property type="component" value="Unassembled WGS sequence"/>
</dbReference>
<dbReference type="CDD" id="cd06171">
    <property type="entry name" value="Sigma70_r4"/>
    <property type="match status" value="1"/>
</dbReference>
<dbReference type="NCBIfam" id="TIGR02937">
    <property type="entry name" value="sigma70-ECF"/>
    <property type="match status" value="1"/>
</dbReference>
<dbReference type="EMBL" id="MFQB01000041">
    <property type="protein sequence ID" value="OGH65943.1"/>
    <property type="molecule type" value="Genomic_DNA"/>
</dbReference>
<dbReference type="InterPro" id="IPR013325">
    <property type="entry name" value="RNA_pol_sigma_r2"/>
</dbReference>
<evidence type="ECO:0000313" key="7">
    <source>
        <dbReference type="EMBL" id="OGH65943.1"/>
    </source>
</evidence>
<dbReference type="SUPFAM" id="SSF88946">
    <property type="entry name" value="Sigma2 domain of RNA polymerase sigma factors"/>
    <property type="match status" value="1"/>
</dbReference>
<dbReference type="SUPFAM" id="SSF88659">
    <property type="entry name" value="Sigma3 and sigma4 domains of RNA polymerase sigma factors"/>
    <property type="match status" value="1"/>
</dbReference>
<feature type="domain" description="RNA polymerase sigma factor 70 region 4 type 2" evidence="6">
    <location>
        <begin position="137"/>
        <end position="183"/>
    </location>
</feature>
<dbReference type="InterPro" id="IPR013324">
    <property type="entry name" value="RNA_pol_sigma_r3/r4-like"/>
</dbReference>
<dbReference type="Pfam" id="PF04542">
    <property type="entry name" value="Sigma70_r2"/>
    <property type="match status" value="1"/>
</dbReference>
<protein>
    <recommendedName>
        <fullName evidence="9">RNA polymerase sigma factor 70 region 4 type 2 domain-containing protein</fullName>
    </recommendedName>
</protein>
<dbReference type="AlphaFoldDB" id="A0A1F6M308"/>
<keyword evidence="4" id="KW-0804">Transcription</keyword>
<dbReference type="InterPro" id="IPR014284">
    <property type="entry name" value="RNA_pol_sigma-70_dom"/>
</dbReference>
<sequence length="192" mass="22628">MSRLARQFDERRLLYRIITKKDPDAFAKVYDQYIERIYRFVYFKISSKEEAEDITSDVFLRVWNYLVDGHEKQIQSLSGLLYTTARHAVIDAYRERAKRPVVSLEVASEIASSEVTLQQTNEQIEQKDTFTRLVADMRSLKQEYQEVLLLRYVEELSVGEIAVIVGKSKTNVRVLLHRSLKKLKEQQDTKYI</sequence>
<dbReference type="InterPro" id="IPR013249">
    <property type="entry name" value="RNA_pol_sigma70_r4_t2"/>
</dbReference>
<dbReference type="Pfam" id="PF08281">
    <property type="entry name" value="Sigma70_r4_2"/>
    <property type="match status" value="1"/>
</dbReference>
<evidence type="ECO:0008006" key="9">
    <source>
        <dbReference type="Google" id="ProtNLM"/>
    </source>
</evidence>
<evidence type="ECO:0000259" key="6">
    <source>
        <dbReference type="Pfam" id="PF08281"/>
    </source>
</evidence>
<comment type="caution">
    <text evidence="7">The sequence shown here is derived from an EMBL/GenBank/DDBJ whole genome shotgun (WGS) entry which is preliminary data.</text>
</comment>
<feature type="domain" description="RNA polymerase sigma-70 region 2" evidence="5">
    <location>
        <begin position="30"/>
        <end position="98"/>
    </location>
</feature>
<evidence type="ECO:0000256" key="2">
    <source>
        <dbReference type="ARBA" id="ARBA00023015"/>
    </source>
</evidence>
<evidence type="ECO:0000256" key="3">
    <source>
        <dbReference type="ARBA" id="ARBA00023082"/>
    </source>
</evidence>
<evidence type="ECO:0000259" key="5">
    <source>
        <dbReference type="Pfam" id="PF04542"/>
    </source>
</evidence>
<accession>A0A1F6M308</accession>
<keyword evidence="2" id="KW-0805">Transcription regulation</keyword>
<dbReference type="Gene3D" id="1.10.1740.10">
    <property type="match status" value="1"/>
</dbReference>
<dbReference type="GO" id="GO:0016987">
    <property type="term" value="F:sigma factor activity"/>
    <property type="evidence" value="ECO:0007669"/>
    <property type="project" value="UniProtKB-KW"/>
</dbReference>
<dbReference type="InterPro" id="IPR036388">
    <property type="entry name" value="WH-like_DNA-bd_sf"/>
</dbReference>
<reference evidence="7 8" key="1">
    <citation type="journal article" date="2016" name="Nat. Commun.">
        <title>Thousands of microbial genomes shed light on interconnected biogeochemical processes in an aquifer system.</title>
        <authorList>
            <person name="Anantharaman K."/>
            <person name="Brown C.T."/>
            <person name="Hug L.A."/>
            <person name="Sharon I."/>
            <person name="Castelle C.J."/>
            <person name="Probst A.J."/>
            <person name="Thomas B.C."/>
            <person name="Singh A."/>
            <person name="Wilkins M.J."/>
            <person name="Karaoz U."/>
            <person name="Brodie E.L."/>
            <person name="Williams K.H."/>
            <person name="Hubbard S.S."/>
            <person name="Banfield J.F."/>
        </authorList>
    </citation>
    <scope>NUCLEOTIDE SEQUENCE [LARGE SCALE GENOMIC DNA]</scope>
</reference>